<name>A0AAE0TWF1_9PEZI</name>
<reference evidence="1" key="2">
    <citation type="submission" date="2023-06" db="EMBL/GenBank/DDBJ databases">
        <authorList>
            <consortium name="Lawrence Berkeley National Laboratory"/>
            <person name="Haridas S."/>
            <person name="Hensen N."/>
            <person name="Bonometti L."/>
            <person name="Westerberg I."/>
            <person name="Brannstrom I.O."/>
            <person name="Guillou S."/>
            <person name="Cros-Aarteil S."/>
            <person name="Calhoun S."/>
            <person name="Kuo A."/>
            <person name="Mondo S."/>
            <person name="Pangilinan J."/>
            <person name="Riley R."/>
            <person name="LaButti K."/>
            <person name="Andreopoulos B."/>
            <person name="Lipzen A."/>
            <person name="Chen C."/>
            <person name="Yanf M."/>
            <person name="Daum C."/>
            <person name="Ng V."/>
            <person name="Clum A."/>
            <person name="Steindorff A."/>
            <person name="Ohm R."/>
            <person name="Martin F."/>
            <person name="Silar P."/>
            <person name="Natvig D."/>
            <person name="Lalanne C."/>
            <person name="Gautier V."/>
            <person name="Ament-velasquez S.L."/>
            <person name="Kruys A."/>
            <person name="Hutchinson M.I."/>
            <person name="Powell A.J."/>
            <person name="Barry K."/>
            <person name="Miller A.N."/>
            <person name="Grigoriev I.V."/>
            <person name="Debuchy R."/>
            <person name="Gladieux P."/>
            <person name="Thoren M.H."/>
            <person name="Johannesson H."/>
        </authorList>
    </citation>
    <scope>NUCLEOTIDE SEQUENCE</scope>
    <source>
        <strain evidence="1">CBS 232.78</strain>
    </source>
</reference>
<proteinExistence type="predicted"/>
<keyword evidence="2" id="KW-1185">Reference proteome</keyword>
<organism evidence="1 2">
    <name type="scientific">Podospora didyma</name>
    <dbReference type="NCBI Taxonomy" id="330526"/>
    <lineage>
        <taxon>Eukaryota</taxon>
        <taxon>Fungi</taxon>
        <taxon>Dikarya</taxon>
        <taxon>Ascomycota</taxon>
        <taxon>Pezizomycotina</taxon>
        <taxon>Sordariomycetes</taxon>
        <taxon>Sordariomycetidae</taxon>
        <taxon>Sordariales</taxon>
        <taxon>Podosporaceae</taxon>
        <taxon>Podospora</taxon>
    </lineage>
</organism>
<gene>
    <name evidence="1" type="ORF">B0H63DRAFT_217238</name>
</gene>
<protein>
    <submittedName>
        <fullName evidence="1">Uncharacterized protein</fullName>
    </submittedName>
</protein>
<comment type="caution">
    <text evidence="1">The sequence shown here is derived from an EMBL/GenBank/DDBJ whole genome shotgun (WGS) entry which is preliminary data.</text>
</comment>
<dbReference type="Proteomes" id="UP001285441">
    <property type="component" value="Unassembled WGS sequence"/>
</dbReference>
<evidence type="ECO:0000313" key="1">
    <source>
        <dbReference type="EMBL" id="KAK3381981.1"/>
    </source>
</evidence>
<accession>A0AAE0TWF1</accession>
<evidence type="ECO:0000313" key="2">
    <source>
        <dbReference type="Proteomes" id="UP001285441"/>
    </source>
</evidence>
<sequence length="150" mass="16689">MERVHPEMVPLHPYRAPLFSAESALLLAHASRCSCVPSPSSLRLKQNHHRQYQPLSFSLVSRSMLIINKRRLAPSVPLRLISHNTPHQRVSHLSKRSVALAFQSRASNPSPPKETSYFPGPFFAPPTLSVEIMVPLPVIDVSSKTQNGTP</sequence>
<dbReference type="EMBL" id="JAULSW010000005">
    <property type="protein sequence ID" value="KAK3381981.1"/>
    <property type="molecule type" value="Genomic_DNA"/>
</dbReference>
<reference evidence="1" key="1">
    <citation type="journal article" date="2023" name="Mol. Phylogenet. Evol.">
        <title>Genome-scale phylogeny and comparative genomics of the fungal order Sordariales.</title>
        <authorList>
            <person name="Hensen N."/>
            <person name="Bonometti L."/>
            <person name="Westerberg I."/>
            <person name="Brannstrom I.O."/>
            <person name="Guillou S."/>
            <person name="Cros-Aarteil S."/>
            <person name="Calhoun S."/>
            <person name="Haridas S."/>
            <person name="Kuo A."/>
            <person name="Mondo S."/>
            <person name="Pangilinan J."/>
            <person name="Riley R."/>
            <person name="LaButti K."/>
            <person name="Andreopoulos B."/>
            <person name="Lipzen A."/>
            <person name="Chen C."/>
            <person name="Yan M."/>
            <person name="Daum C."/>
            <person name="Ng V."/>
            <person name="Clum A."/>
            <person name="Steindorff A."/>
            <person name="Ohm R.A."/>
            <person name="Martin F."/>
            <person name="Silar P."/>
            <person name="Natvig D.O."/>
            <person name="Lalanne C."/>
            <person name="Gautier V."/>
            <person name="Ament-Velasquez S.L."/>
            <person name="Kruys A."/>
            <person name="Hutchinson M.I."/>
            <person name="Powell A.J."/>
            <person name="Barry K."/>
            <person name="Miller A.N."/>
            <person name="Grigoriev I.V."/>
            <person name="Debuchy R."/>
            <person name="Gladieux P."/>
            <person name="Hiltunen Thoren M."/>
            <person name="Johannesson H."/>
        </authorList>
    </citation>
    <scope>NUCLEOTIDE SEQUENCE</scope>
    <source>
        <strain evidence="1">CBS 232.78</strain>
    </source>
</reference>
<dbReference type="AlphaFoldDB" id="A0AAE0TWF1"/>